<name>A0AB39CCD1_9VIRU</name>
<evidence type="ECO:0000313" key="1">
    <source>
        <dbReference type="EMBL" id="XDJ14638.1"/>
    </source>
</evidence>
<proteinExistence type="predicted"/>
<protein>
    <submittedName>
        <fullName evidence="1">Uncharacterized protein</fullName>
    </submittedName>
</protein>
<accession>A0AB39CCD1</accession>
<dbReference type="EMBL" id="PQ015378">
    <property type="protein sequence ID" value="XDJ14638.1"/>
    <property type="molecule type" value="Genomic_DNA"/>
</dbReference>
<reference evidence="1" key="1">
    <citation type="submission" date="2024-07" db="EMBL/GenBank/DDBJ databases">
        <authorList>
            <person name="Bringhurst R.M."/>
            <person name="Homer T.E."/>
        </authorList>
    </citation>
    <scope>NUCLEOTIDE SEQUENCE</scope>
</reference>
<sequence length="58" mass="6713">MEYLVNPVYKLFSQLEVTPIELEAGGEMIRVGAGRHKFRPFARVDLWSKAYRVTVKSK</sequence>
<organism evidence="1">
    <name type="scientific">Pseudomonas phage RVTF4</name>
    <dbReference type="NCBI Taxonomy" id="3236931"/>
    <lineage>
        <taxon>Viruses</taxon>
    </lineage>
</organism>